<name>A0A4P9TKG8_9EURY</name>
<reference evidence="3" key="1">
    <citation type="submission" date="2019-05" db="EMBL/GenBank/DDBJ databases">
        <title>Complete Genome Sequence and Methylation Pattern of the Halophilic Archaeon Natrinema pallidum BOL6-1.</title>
        <authorList>
            <person name="DasSarma P."/>
            <person name="DasSarma B.P."/>
            <person name="DasSarma S.L."/>
            <person name="Martinez F.L."/>
            <person name="Guzman D."/>
            <person name="Roberts R.J."/>
            <person name="DasSarma S."/>
        </authorList>
    </citation>
    <scope>NUCLEOTIDE SEQUENCE [LARGE SCALE GENOMIC DNA]</scope>
    <source>
        <strain evidence="3">BOL6-1</strain>
    </source>
</reference>
<dbReference type="GeneID" id="96157653"/>
<organism evidence="2 3">
    <name type="scientific">Natrinema pallidum</name>
    <dbReference type="NCBI Taxonomy" id="69527"/>
    <lineage>
        <taxon>Archaea</taxon>
        <taxon>Methanobacteriati</taxon>
        <taxon>Methanobacteriota</taxon>
        <taxon>Stenosarchaea group</taxon>
        <taxon>Halobacteria</taxon>
        <taxon>Halobacteriales</taxon>
        <taxon>Natrialbaceae</taxon>
        <taxon>Natrinema</taxon>
    </lineage>
</organism>
<dbReference type="RefSeq" id="WP_138655225.1">
    <property type="nucleotide sequence ID" value="NZ_CP040637.1"/>
</dbReference>
<evidence type="ECO:0000313" key="2">
    <source>
        <dbReference type="EMBL" id="QCW04735.1"/>
    </source>
</evidence>
<evidence type="ECO:0000313" key="3">
    <source>
        <dbReference type="Proteomes" id="UP000307562"/>
    </source>
</evidence>
<keyword evidence="1" id="KW-0812">Transmembrane</keyword>
<gene>
    <name evidence="2" type="ORF">FGF80_16570</name>
</gene>
<sequence>MIQLLAFLGWNLNIASIILGAIIGIVIRAFLGPYVNSIATSIYIRLNAPKYEPPELDVEVVKESTVYPEGKPIDYYDGLIWDNEYSVYRFVVSNKGTRDIENLNIVIPLPGYSVYTNTDGESISGNYNISPLFVTRVQTTGDSCVSEKNCSYQIKKDKLAPDNALAVEFVVSQEFKKCDLLRAYSPRPEVSASFDWYINGNRESETEHFDLVKLRREYNNALYLIDNCTEGPSGKEIDRPYFIALVGIEDGDIDNAIEENCMNTDLTE</sequence>
<proteinExistence type="predicted"/>
<feature type="transmembrane region" description="Helical" evidence="1">
    <location>
        <begin position="12"/>
        <end position="31"/>
    </location>
</feature>
<dbReference type="AlphaFoldDB" id="A0A4P9TKG8"/>
<dbReference type="KEGG" id="npl:FGF80_16570"/>
<keyword evidence="3" id="KW-1185">Reference proteome</keyword>
<protein>
    <submittedName>
        <fullName evidence="2">Uncharacterized protein</fullName>
    </submittedName>
</protein>
<keyword evidence="1" id="KW-1133">Transmembrane helix</keyword>
<keyword evidence="1" id="KW-0472">Membrane</keyword>
<accession>A0A4P9TKG8</accession>
<evidence type="ECO:0000256" key="1">
    <source>
        <dbReference type="SAM" id="Phobius"/>
    </source>
</evidence>
<dbReference type="Proteomes" id="UP000307562">
    <property type="component" value="Chromosome"/>
</dbReference>
<dbReference type="EMBL" id="CP040637">
    <property type="protein sequence ID" value="QCW04735.1"/>
    <property type="molecule type" value="Genomic_DNA"/>
</dbReference>